<keyword evidence="3" id="KW-1185">Reference proteome</keyword>
<dbReference type="EMBL" id="JAGFOA010000003">
    <property type="protein sequence ID" value="MBO3663688.1"/>
    <property type="molecule type" value="Genomic_DNA"/>
</dbReference>
<dbReference type="Gene3D" id="3.30.1330.40">
    <property type="entry name" value="RutC-like"/>
    <property type="match status" value="1"/>
</dbReference>
<gene>
    <name evidence="2" type="ORF">J5V96_09190</name>
</gene>
<dbReference type="CDD" id="cd02199">
    <property type="entry name" value="YjgF_YER057c_UK114_like_1"/>
    <property type="match status" value="1"/>
</dbReference>
<dbReference type="PANTHER" id="PTHR43760:SF1">
    <property type="entry name" value="ENDORIBONUCLEASE L-PSP_CHORISMATE MUTASE-LIKE DOMAIN-CONTAINING PROTEIN"/>
    <property type="match status" value="1"/>
</dbReference>
<feature type="domain" description="Endoribonuclease L-PSP/chorismate mutase-like" evidence="1">
    <location>
        <begin position="5"/>
        <end position="142"/>
    </location>
</feature>
<name>A0A939TMZ4_9MICO</name>
<evidence type="ECO:0000313" key="2">
    <source>
        <dbReference type="EMBL" id="MBO3663688.1"/>
    </source>
</evidence>
<protein>
    <submittedName>
        <fullName evidence="2">RidA family protein</fullName>
    </submittedName>
</protein>
<dbReference type="Pfam" id="PF14588">
    <property type="entry name" value="YjgF_endoribonc"/>
    <property type="match status" value="1"/>
</dbReference>
<evidence type="ECO:0000313" key="3">
    <source>
        <dbReference type="Proteomes" id="UP000680132"/>
    </source>
</evidence>
<evidence type="ECO:0000259" key="1">
    <source>
        <dbReference type="Pfam" id="PF14588"/>
    </source>
</evidence>
<dbReference type="AlphaFoldDB" id="A0A939TMZ4"/>
<dbReference type="PANTHER" id="PTHR43760">
    <property type="entry name" value="ENDORIBONUCLEASE-RELATED"/>
    <property type="match status" value="1"/>
</dbReference>
<dbReference type="InterPro" id="IPR013813">
    <property type="entry name" value="Endoribo_LPSP/chorism_mut-like"/>
</dbReference>
<organism evidence="2 3">
    <name type="scientific">Microbacterium stercoris</name>
    <dbReference type="NCBI Taxonomy" id="2820289"/>
    <lineage>
        <taxon>Bacteria</taxon>
        <taxon>Bacillati</taxon>
        <taxon>Actinomycetota</taxon>
        <taxon>Actinomycetes</taxon>
        <taxon>Micrococcales</taxon>
        <taxon>Microbacteriaceae</taxon>
        <taxon>Microbacterium</taxon>
    </lineage>
</organism>
<sequence>MSISARLAELGIELPSVVPPVAAYIPAKAHGDLVQTSGQLPMVAGALPATGKVGAEVSAENARGYARQCALNALAAAAAAVGGVDKLTSVFKVTGFVASDPSFTGQPGVINGASETLAEIFGDAGQHSRSAVGVAVLPLDAPVEVEVVFTFDA</sequence>
<dbReference type="InterPro" id="IPR035959">
    <property type="entry name" value="RutC-like_sf"/>
</dbReference>
<comment type="caution">
    <text evidence="2">The sequence shown here is derived from an EMBL/GenBank/DDBJ whole genome shotgun (WGS) entry which is preliminary data.</text>
</comment>
<proteinExistence type="predicted"/>
<accession>A0A939TMZ4</accession>
<dbReference type="Proteomes" id="UP000680132">
    <property type="component" value="Unassembled WGS sequence"/>
</dbReference>
<reference evidence="2" key="1">
    <citation type="submission" date="2021-03" db="EMBL/GenBank/DDBJ databases">
        <title>Microbacterium sp. nov., a novel actinobacterium isolated from cow dung.</title>
        <authorList>
            <person name="Zhang L."/>
        </authorList>
    </citation>
    <scope>NUCLEOTIDE SEQUENCE</scope>
    <source>
        <strain evidence="2">NEAU-LLB</strain>
    </source>
</reference>
<dbReference type="SUPFAM" id="SSF55298">
    <property type="entry name" value="YjgF-like"/>
    <property type="match status" value="1"/>
</dbReference>
<dbReference type="RefSeq" id="WP_208503027.1">
    <property type="nucleotide sequence ID" value="NZ_JAGFOA010000003.1"/>
</dbReference>